<dbReference type="Proteomes" id="UP001139485">
    <property type="component" value="Unassembled WGS sequence"/>
</dbReference>
<name>A0A9X2DAU4_9ACTN</name>
<dbReference type="EMBL" id="JAMOIL010000038">
    <property type="protein sequence ID" value="MCM0622543.1"/>
    <property type="molecule type" value="Genomic_DNA"/>
</dbReference>
<protein>
    <submittedName>
        <fullName evidence="1">Uncharacterized protein</fullName>
    </submittedName>
</protein>
<reference evidence="1" key="1">
    <citation type="submission" date="2022-05" db="EMBL/GenBank/DDBJ databases">
        <authorList>
            <person name="Tuo L."/>
        </authorList>
    </citation>
    <scope>NUCLEOTIDE SEQUENCE</scope>
    <source>
        <strain evidence="1">BSK12Z-4</strain>
    </source>
</reference>
<accession>A0A9X2DAU4</accession>
<comment type="caution">
    <text evidence="1">The sequence shown here is derived from an EMBL/GenBank/DDBJ whole genome shotgun (WGS) entry which is preliminary data.</text>
</comment>
<evidence type="ECO:0000313" key="2">
    <source>
        <dbReference type="Proteomes" id="UP001139485"/>
    </source>
</evidence>
<sequence>MTTVSFQLNGEQMTLTVQQVRDAARSATPEPPRLHIVEVQGSIYPVKQVFSAATGLDRLDFTTNQARTILKRLGFKVTRVDETE</sequence>
<keyword evidence="2" id="KW-1185">Reference proteome</keyword>
<evidence type="ECO:0000313" key="1">
    <source>
        <dbReference type="EMBL" id="MCM0622543.1"/>
    </source>
</evidence>
<dbReference type="AlphaFoldDB" id="A0A9X2DAU4"/>
<proteinExistence type="predicted"/>
<organism evidence="1 2">
    <name type="scientific">Nocardioides bruguierae</name>
    <dbReference type="NCBI Taxonomy" id="2945102"/>
    <lineage>
        <taxon>Bacteria</taxon>
        <taxon>Bacillati</taxon>
        <taxon>Actinomycetota</taxon>
        <taxon>Actinomycetes</taxon>
        <taxon>Propionibacteriales</taxon>
        <taxon>Nocardioidaceae</taxon>
        <taxon>Nocardioides</taxon>
    </lineage>
</organism>
<dbReference type="RefSeq" id="WP_250828751.1">
    <property type="nucleotide sequence ID" value="NZ_JAMOIL010000038.1"/>
</dbReference>
<gene>
    <name evidence="1" type="ORF">M8330_19825</name>
</gene>